<proteinExistence type="predicted"/>
<sequence>MATSDPTLSDRFAGLPQEEHPSAWKSCWETSCHPWTRPGPSLALSDLLLQRPDLVPPSQEVDGRGNPIRGTDGAVVKRTALVPGCGLGRDVLLLSRLGYDVVGLDVSESACEAARENEKRQNEEEDWPIEGLDKDAERGSTRFLAADFFDEAWSEGLGTDGSGKFDLIFDYTFLCALPPSRRPQWAARIASLLAPHGRLVCLEFPSGKAPSEGGPPWGVSPELYEALLAAPGDEVAYGDGGLHRLSLLKPPRTHRAGTDDDGSVRDFVSVWCR</sequence>
<accession>A0ACC0V289</accession>
<name>A0ACC0V289_9HYPO</name>
<keyword evidence="2" id="KW-1185">Reference proteome</keyword>
<evidence type="ECO:0000313" key="2">
    <source>
        <dbReference type="Proteomes" id="UP001163324"/>
    </source>
</evidence>
<gene>
    <name evidence="1" type="ORF">N3K66_004669</name>
</gene>
<reference evidence="1" key="1">
    <citation type="submission" date="2022-10" db="EMBL/GenBank/DDBJ databases">
        <title>Complete Genome of Trichothecium roseum strain YXFP-22015, a Plant Pathogen Isolated from Citrus.</title>
        <authorList>
            <person name="Wang Y."/>
            <person name="Zhu L."/>
        </authorList>
    </citation>
    <scope>NUCLEOTIDE SEQUENCE</scope>
    <source>
        <strain evidence="1">YXFP-22015</strain>
    </source>
</reference>
<organism evidence="1 2">
    <name type="scientific">Trichothecium roseum</name>
    <dbReference type="NCBI Taxonomy" id="47278"/>
    <lineage>
        <taxon>Eukaryota</taxon>
        <taxon>Fungi</taxon>
        <taxon>Dikarya</taxon>
        <taxon>Ascomycota</taxon>
        <taxon>Pezizomycotina</taxon>
        <taxon>Sordariomycetes</taxon>
        <taxon>Hypocreomycetidae</taxon>
        <taxon>Hypocreales</taxon>
        <taxon>Hypocreales incertae sedis</taxon>
        <taxon>Trichothecium</taxon>
    </lineage>
</organism>
<dbReference type="Proteomes" id="UP001163324">
    <property type="component" value="Chromosome 4"/>
</dbReference>
<comment type="caution">
    <text evidence="1">The sequence shown here is derived from an EMBL/GenBank/DDBJ whole genome shotgun (WGS) entry which is preliminary data.</text>
</comment>
<evidence type="ECO:0000313" key="1">
    <source>
        <dbReference type="EMBL" id="KAI9900407.1"/>
    </source>
</evidence>
<protein>
    <submittedName>
        <fullName evidence="1">Uncharacterized protein</fullName>
    </submittedName>
</protein>
<dbReference type="EMBL" id="CM047943">
    <property type="protein sequence ID" value="KAI9900407.1"/>
    <property type="molecule type" value="Genomic_DNA"/>
</dbReference>